<dbReference type="PANTHER" id="PTHR33803">
    <property type="entry name" value="IS1478 TRANSPOSASE"/>
    <property type="match status" value="1"/>
</dbReference>
<dbReference type="InterPro" id="IPR002559">
    <property type="entry name" value="Transposase_11"/>
</dbReference>
<dbReference type="PANTHER" id="PTHR33803:SF3">
    <property type="entry name" value="BLL1974 PROTEIN"/>
    <property type="match status" value="1"/>
</dbReference>
<dbReference type="InParanoid" id="C1F4S5"/>
<dbReference type="eggNOG" id="COG3039">
    <property type="taxonomic scope" value="Bacteria"/>
</dbReference>
<evidence type="ECO:0000313" key="3">
    <source>
        <dbReference type="EMBL" id="ACO33946.1"/>
    </source>
</evidence>
<gene>
    <name evidence="3" type="ordered locus">ACP_1196</name>
</gene>
<protein>
    <submittedName>
        <fullName evidence="3">IS5 family transposase</fullName>
    </submittedName>
</protein>
<dbReference type="STRING" id="240015.ACP_1196"/>
<dbReference type="RefSeq" id="WP_015896346.1">
    <property type="nucleotide sequence ID" value="NC_012483.1"/>
</dbReference>
<dbReference type="NCBIfam" id="NF033578">
    <property type="entry name" value="transpos_IS5_1"/>
    <property type="match status" value="1"/>
</dbReference>
<dbReference type="Proteomes" id="UP000002207">
    <property type="component" value="Chromosome"/>
</dbReference>
<keyword evidence="4" id="KW-1185">Reference proteome</keyword>
<evidence type="ECO:0000259" key="2">
    <source>
        <dbReference type="Pfam" id="PF05598"/>
    </source>
</evidence>
<dbReference type="OrthoDB" id="9770860at2"/>
<proteinExistence type="predicted"/>
<dbReference type="EMBL" id="CP001472">
    <property type="protein sequence ID" value="ACO33946.1"/>
    <property type="molecule type" value="Genomic_DNA"/>
</dbReference>
<dbReference type="InterPro" id="IPR047710">
    <property type="entry name" value="Transpos_IS5-like"/>
</dbReference>
<organism evidence="3 4">
    <name type="scientific">Acidobacterium capsulatum (strain ATCC 51196 / DSM 11244 / BCRC 80197 / JCM 7670 / NBRC 15755 / NCIMB 13165 / 161)</name>
    <dbReference type="NCBI Taxonomy" id="240015"/>
    <lineage>
        <taxon>Bacteria</taxon>
        <taxon>Pseudomonadati</taxon>
        <taxon>Acidobacteriota</taxon>
        <taxon>Terriglobia</taxon>
        <taxon>Terriglobales</taxon>
        <taxon>Acidobacteriaceae</taxon>
        <taxon>Acidobacterium</taxon>
    </lineage>
</organism>
<name>C1F4S5_ACIC5</name>
<feature type="domain" description="Transposase IS4-like" evidence="1">
    <location>
        <begin position="275"/>
        <end position="411"/>
    </location>
</feature>
<dbReference type="HOGENOM" id="CLU_040038_0_0_0"/>
<dbReference type="InterPro" id="IPR008490">
    <property type="entry name" value="Transposase_InsH_N"/>
</dbReference>
<dbReference type="GO" id="GO:0004803">
    <property type="term" value="F:transposase activity"/>
    <property type="evidence" value="ECO:0007669"/>
    <property type="project" value="InterPro"/>
</dbReference>
<dbReference type="GO" id="GO:0006313">
    <property type="term" value="P:DNA transposition"/>
    <property type="evidence" value="ECO:0007669"/>
    <property type="project" value="InterPro"/>
</dbReference>
<reference evidence="3 4" key="1">
    <citation type="journal article" date="2009" name="Appl. Environ. Microbiol.">
        <title>Three genomes from the phylum Acidobacteria provide insight into the lifestyles of these microorganisms in soils.</title>
        <authorList>
            <person name="Ward N.L."/>
            <person name="Challacombe J.F."/>
            <person name="Janssen P.H."/>
            <person name="Henrissat B."/>
            <person name="Coutinho P.M."/>
            <person name="Wu M."/>
            <person name="Xie G."/>
            <person name="Haft D.H."/>
            <person name="Sait M."/>
            <person name="Badger J."/>
            <person name="Barabote R.D."/>
            <person name="Bradley B."/>
            <person name="Brettin T.S."/>
            <person name="Brinkac L.M."/>
            <person name="Bruce D."/>
            <person name="Creasy T."/>
            <person name="Daugherty S.C."/>
            <person name="Davidsen T.M."/>
            <person name="DeBoy R.T."/>
            <person name="Detter J.C."/>
            <person name="Dodson R.J."/>
            <person name="Durkin A.S."/>
            <person name="Ganapathy A."/>
            <person name="Gwinn-Giglio M."/>
            <person name="Han C.S."/>
            <person name="Khouri H."/>
            <person name="Kiss H."/>
            <person name="Kothari S.P."/>
            <person name="Madupu R."/>
            <person name="Nelson K.E."/>
            <person name="Nelson W.C."/>
            <person name="Paulsen I."/>
            <person name="Penn K."/>
            <person name="Ren Q."/>
            <person name="Rosovitz M.J."/>
            <person name="Selengut J.D."/>
            <person name="Shrivastava S."/>
            <person name="Sullivan S.A."/>
            <person name="Tapia R."/>
            <person name="Thompson L.S."/>
            <person name="Watkins K.L."/>
            <person name="Yang Q."/>
            <person name="Yu C."/>
            <person name="Zafar N."/>
            <person name="Zhou L."/>
            <person name="Kuske C.R."/>
        </authorList>
    </citation>
    <scope>NUCLEOTIDE SEQUENCE [LARGE SCALE GENOMIC DNA]</scope>
    <source>
        <strain evidence="4">ATCC 51196 / DSM 11244 / BCRC 80197 / JCM 7670 / NBRC 15755 / NCIMB 13165 / 161</strain>
    </source>
</reference>
<feature type="domain" description="Transposase InsH N-terminal" evidence="2">
    <location>
        <begin position="18"/>
        <end position="116"/>
    </location>
</feature>
<evidence type="ECO:0000313" key="4">
    <source>
        <dbReference type="Proteomes" id="UP000002207"/>
    </source>
</evidence>
<dbReference type="Pfam" id="PF01609">
    <property type="entry name" value="DDE_Tnp_1"/>
    <property type="match status" value="1"/>
</dbReference>
<sequence length="449" mass="51423">MRPKSEPKQVQRELFQVELEQIIDMNHALVRLGQSIEWAEFEEALGATYHPTQGAPGISTRLMVALHYLKYQHDLSDEGVLAHWVENPYWQHFSGGRYFQHRLPMDASSMTRWRSRLGEAGAEQMLRATITAGIRMGAIRSSELKRINVDTTVQSKAIRYPTDARLYHRCRERLVKAARQEGVKIKQSYQHVGRKLLMQSSRYAHARQMQRARACTRKLRTQLGRVIREIERQVTEPSDTLSKLLETAHQIHAQQRHDKNKVYSVHEPEVACIAKGKAGKPYEFGNKVSVASTSRGGWLVGAKSFTGNPYDGHTLAAQMKQVRSMIGERVREAHVDMGYRGHNYQGRITVHLDKRRRGRTPRPLWRWMKRRAAIEPSIGHLKNEHRLDRNRLKGVAGDAINALLAAAAMNFQKLLGVFWLYFLRALLNVLSRLRLLTAPTNPPISSLTT</sequence>
<dbReference type="Pfam" id="PF05598">
    <property type="entry name" value="DUF772"/>
    <property type="match status" value="1"/>
</dbReference>
<evidence type="ECO:0000259" key="1">
    <source>
        <dbReference type="Pfam" id="PF01609"/>
    </source>
</evidence>
<dbReference type="GO" id="GO:0003677">
    <property type="term" value="F:DNA binding"/>
    <property type="evidence" value="ECO:0007669"/>
    <property type="project" value="InterPro"/>
</dbReference>
<dbReference type="AlphaFoldDB" id="C1F4S5"/>
<dbReference type="KEGG" id="aca:ACP_1196"/>
<accession>C1F4S5</accession>